<dbReference type="Pfam" id="PF11854">
    <property type="entry name" value="MtrB_PioB"/>
    <property type="match status" value="1"/>
</dbReference>
<protein>
    <recommendedName>
        <fullName evidence="4">Outer membrane receptor protein</fullName>
    </recommendedName>
</protein>
<reference evidence="2 3" key="1">
    <citation type="journal article" date="2005" name="DNA Res.">
        <title>Complete genome sequence of the facultative anaerobic magnetotactic bacterium Magnetospirillum sp. strain AMB-1.</title>
        <authorList>
            <person name="Matsunaga T."/>
            <person name="Okamura Y."/>
            <person name="Fukuda Y."/>
            <person name="Wahyudi A.T."/>
            <person name="Murase Y."/>
            <person name="Takeyama H."/>
        </authorList>
    </citation>
    <scope>NUCLEOTIDE SEQUENCE [LARGE SCALE GENOMIC DNA]</scope>
    <source>
        <strain evidence="3">ATCC 700264 / AMB-1</strain>
    </source>
</reference>
<dbReference type="InterPro" id="IPR020016">
    <property type="entry name" value="Decahaem-assoc_OM_MtrB/PioB"/>
</dbReference>
<dbReference type="OrthoDB" id="7325512at2"/>
<name>Q2W2V3_PARM1</name>
<evidence type="ECO:0008006" key="4">
    <source>
        <dbReference type="Google" id="ProtNLM"/>
    </source>
</evidence>
<evidence type="ECO:0000256" key="1">
    <source>
        <dbReference type="SAM" id="SignalP"/>
    </source>
</evidence>
<gene>
    <name evidence="2" type="ordered locus">amb3018</name>
</gene>
<evidence type="ECO:0000313" key="2">
    <source>
        <dbReference type="EMBL" id="BAE51822.1"/>
    </source>
</evidence>
<keyword evidence="3" id="KW-1185">Reference proteome</keyword>
<organism evidence="2 3">
    <name type="scientific">Paramagnetospirillum magneticum (strain ATCC 700264 / AMB-1)</name>
    <name type="common">Magnetospirillum magneticum</name>
    <dbReference type="NCBI Taxonomy" id="342108"/>
    <lineage>
        <taxon>Bacteria</taxon>
        <taxon>Pseudomonadati</taxon>
        <taxon>Pseudomonadota</taxon>
        <taxon>Alphaproteobacteria</taxon>
        <taxon>Rhodospirillales</taxon>
        <taxon>Magnetospirillaceae</taxon>
        <taxon>Paramagnetospirillum</taxon>
    </lineage>
</organism>
<keyword evidence="1" id="KW-0732">Signal</keyword>
<dbReference type="EMBL" id="AP007255">
    <property type="protein sequence ID" value="BAE51822.1"/>
    <property type="molecule type" value="Genomic_DNA"/>
</dbReference>
<dbReference type="STRING" id="342108.amb3018"/>
<dbReference type="RefSeq" id="WP_011385394.1">
    <property type="nucleotide sequence ID" value="NC_007626.1"/>
</dbReference>
<dbReference type="HOGENOM" id="CLU_378906_0_0_5"/>
<proteinExistence type="predicted"/>
<dbReference type="Proteomes" id="UP000007058">
    <property type="component" value="Chromosome"/>
</dbReference>
<sequence>MMFVKILRSGALAAFCTLTATAQADEFDIDEAPAVSPAKKPVPMNEAGVHVGAQRGGSAAFNRFGGTPESGVFGGGWFHLQQRDAAEGGGTFYLKADGENVDFRSNALPPDAAAAVRMGQQGVWDLRLHYDGIVFRQADNYHTLFNGSGQLLNGLTPASINATSTNAAGVARVNQYLSAVEVGTRRDRAGGAFSYTGLEEWKFTTRLDHEHKHGTKANSVMFLSNSNFASILEPVNYDTDRFALNAAYTTRPLQAQISYVFSNFTNNIAEYVTRDPFIGATHAGYDGTRYSLPPSNSEHRLKAQFGVNLTDTTRIATNLSYGLQLQNEAFAARHYEQAPRLGASTYDGMIQTLYGNVVMTARPLPDWTLRAAYTADDRDNMSASYWQKPPYRADGTAVFNGNTGIHTNPAYSFFNQKGEAEVGYRLTRSTKLTADYAYRNSLRSDSVTNRNEESTYGGRVQSTLAEGLTGTLGYAHSNRQATVFLGNRGWNEMGRTVTAESGLKIFSYAARDRDEAKANLNTVFGDGVVVGTTARWIEDRFPETLYGVTNNHILSLGGDASFPAGPGVTAHLFYTYMENFTGMKMNASATGTLWTLHNTDSTHALGAGLEWKVCDSLKITLDNVLTYGNTSFEEGSQWRGTGTASAANTATNLPDSRSLLNSLKLSGEYQVSDGLFLGLSGLWERYSSKDYLYNQAAASTANASTATVVLPGEGSPSYNAGQVIASARMLW</sequence>
<feature type="signal peptide" evidence="1">
    <location>
        <begin position="1"/>
        <end position="24"/>
    </location>
</feature>
<accession>Q2W2V3</accession>
<dbReference type="KEGG" id="mag:amb3018"/>
<feature type="chain" id="PRO_5004217879" description="Outer membrane receptor protein" evidence="1">
    <location>
        <begin position="25"/>
        <end position="731"/>
    </location>
</feature>
<dbReference type="NCBIfam" id="TIGR03509">
    <property type="entry name" value="OMP_MtrB_PioB"/>
    <property type="match status" value="1"/>
</dbReference>
<dbReference type="AlphaFoldDB" id="Q2W2V3"/>
<evidence type="ECO:0000313" key="3">
    <source>
        <dbReference type="Proteomes" id="UP000007058"/>
    </source>
</evidence>